<evidence type="ECO:0000313" key="3">
    <source>
        <dbReference type="Proteomes" id="UP001433872"/>
    </source>
</evidence>
<proteinExistence type="predicted"/>
<protein>
    <submittedName>
        <fullName evidence="2">Uncharacterized protein</fullName>
    </submittedName>
</protein>
<dbReference type="EMBL" id="PP496414">
    <property type="protein sequence ID" value="WYV99297.1"/>
    <property type="molecule type" value="Genomic_DNA"/>
</dbReference>
<keyword evidence="3" id="KW-1185">Reference proteome</keyword>
<keyword evidence="1" id="KW-1133">Transmembrane helix</keyword>
<accession>A0AAX4MXH7</accession>
<feature type="transmembrane region" description="Helical" evidence="1">
    <location>
        <begin position="107"/>
        <end position="135"/>
    </location>
</feature>
<reference evidence="2" key="1">
    <citation type="submission" date="2024-03" db="EMBL/GenBank/DDBJ databases">
        <title>Isolation and characterization of a phage collection against Pseudomonas putida.</title>
        <authorList>
            <person name="Brauer A."/>
            <person name="Rosendahl S."/>
            <person name="Kangsep A."/>
            <person name="Rikberg R."/>
            <person name="Lewanczyk A.C."/>
            <person name="Horak R."/>
            <person name="Tamman H."/>
        </authorList>
    </citation>
    <scope>NUCLEOTIDE SEQUENCE</scope>
</reference>
<organism evidence="2 3">
    <name type="scientific">Pseudomonas phage vB_PpuM-KoPa-4</name>
    <dbReference type="NCBI Taxonomy" id="3132618"/>
    <lineage>
        <taxon>Viruses</taxon>
        <taxon>Duplodnaviria</taxon>
        <taxon>Heunggongvirae</taxon>
        <taxon>Uroviricota</taxon>
        <taxon>Caudoviricetes</taxon>
        <taxon>Vandenendeviridae</taxon>
        <taxon>Gorskivirinae</taxon>
        <taxon>Tartuvirus</taxon>
        <taxon>Tartuvirus kopa4</taxon>
    </lineage>
</organism>
<keyword evidence="1" id="KW-0472">Membrane</keyword>
<gene>
    <name evidence="2" type="ORF">KoPa4_00129</name>
</gene>
<sequence length="154" mass="17691">MKQSIVVFLCGMLLLVWGLILQNSTKAWTEQRTRAITVIDAYEHYDEYGNRSLKGIALDKKLNHEFVVSLSSQQFQKFMSDRKPLTNLEIKTTLQKMAYPGVPHGKLFGGIFFAIVGVLSMIGSVIGFFVCLAGYRAEKKRELHRRTLERRYGW</sequence>
<keyword evidence="1" id="KW-0812">Transmembrane</keyword>
<evidence type="ECO:0000313" key="2">
    <source>
        <dbReference type="EMBL" id="WYV99297.1"/>
    </source>
</evidence>
<name>A0AAX4MXH7_9CAUD</name>
<dbReference type="Proteomes" id="UP001433872">
    <property type="component" value="Segment"/>
</dbReference>
<evidence type="ECO:0000256" key="1">
    <source>
        <dbReference type="SAM" id="Phobius"/>
    </source>
</evidence>